<proteinExistence type="inferred from homology"/>
<gene>
    <name evidence="6" type="ORF">FAJ39_05875</name>
</gene>
<dbReference type="SUPFAM" id="SSF53807">
    <property type="entry name" value="Helical backbone' metal receptor"/>
    <property type="match status" value="1"/>
</dbReference>
<dbReference type="AlphaFoldDB" id="A0A4T2GL36"/>
<dbReference type="PROSITE" id="PS51257">
    <property type="entry name" value="PROKAR_LIPOPROTEIN"/>
    <property type="match status" value="1"/>
</dbReference>
<evidence type="ECO:0000256" key="2">
    <source>
        <dbReference type="ARBA" id="ARBA00022448"/>
    </source>
</evidence>
<dbReference type="GO" id="GO:0007155">
    <property type="term" value="P:cell adhesion"/>
    <property type="evidence" value="ECO:0007669"/>
    <property type="project" value="InterPro"/>
</dbReference>
<dbReference type="Gene3D" id="3.40.50.1980">
    <property type="entry name" value="Nitrogenase molybdenum iron protein domain"/>
    <property type="match status" value="2"/>
</dbReference>
<reference evidence="6 7" key="1">
    <citation type="submission" date="2019-04" db="EMBL/GenBank/DDBJ databases">
        <title>Genome analysis of Streptococcus suis strain WUSS424.</title>
        <authorList>
            <person name="Chen H."/>
            <person name="Gao X."/>
            <person name="Wu Z."/>
        </authorList>
    </citation>
    <scope>NUCLEOTIDE SEQUENCE [LARGE SCALE GENOMIC DNA]</scope>
    <source>
        <strain evidence="6 7">WUSS424</strain>
    </source>
</reference>
<dbReference type="InterPro" id="IPR006127">
    <property type="entry name" value="ZnuA-like"/>
</dbReference>
<dbReference type="EMBL" id="SSXO01000003">
    <property type="protein sequence ID" value="TIH99728.1"/>
    <property type="molecule type" value="Genomic_DNA"/>
</dbReference>
<evidence type="ECO:0000256" key="4">
    <source>
        <dbReference type="RuleBase" id="RU003512"/>
    </source>
</evidence>
<comment type="caution">
    <text evidence="6">The sequence shown here is derived from an EMBL/GenBank/DDBJ whole genome shotgun (WGS) entry which is preliminary data.</text>
</comment>
<dbReference type="PRINTS" id="PR00691">
    <property type="entry name" value="ADHESINB"/>
</dbReference>
<dbReference type="Pfam" id="PF01297">
    <property type="entry name" value="ZnuA"/>
    <property type="match status" value="1"/>
</dbReference>
<evidence type="ECO:0000256" key="3">
    <source>
        <dbReference type="ARBA" id="ARBA00022729"/>
    </source>
</evidence>
<dbReference type="InterPro" id="IPR006129">
    <property type="entry name" value="AdhesinB"/>
</dbReference>
<keyword evidence="3 5" id="KW-0732">Signal</keyword>
<dbReference type="InterPro" id="IPR006128">
    <property type="entry name" value="Lipoprotein_PsaA-like"/>
</dbReference>
<dbReference type="PRINTS" id="PR00690">
    <property type="entry name" value="ADHESNFAMILY"/>
</dbReference>
<feature type="signal peptide" evidence="5">
    <location>
        <begin position="1"/>
        <end position="18"/>
    </location>
</feature>
<evidence type="ECO:0000313" key="6">
    <source>
        <dbReference type="EMBL" id="TIH99728.1"/>
    </source>
</evidence>
<dbReference type="Proteomes" id="UP000305165">
    <property type="component" value="Unassembled WGS sequence"/>
</dbReference>
<accession>A0A4T2GL36</accession>
<name>A0A4T2GL36_STRSU</name>
<dbReference type="GO" id="GO:0046872">
    <property type="term" value="F:metal ion binding"/>
    <property type="evidence" value="ECO:0007669"/>
    <property type="project" value="InterPro"/>
</dbReference>
<evidence type="ECO:0000313" key="7">
    <source>
        <dbReference type="Proteomes" id="UP000305165"/>
    </source>
</evidence>
<dbReference type="InterPro" id="IPR050492">
    <property type="entry name" value="Bact_metal-bind_prot9"/>
</dbReference>
<dbReference type="PANTHER" id="PTHR42953:SF3">
    <property type="entry name" value="HIGH-AFFINITY ZINC UPTAKE SYSTEM PROTEIN ZNUA"/>
    <property type="match status" value="1"/>
</dbReference>
<dbReference type="GO" id="GO:0030001">
    <property type="term" value="P:metal ion transport"/>
    <property type="evidence" value="ECO:0007669"/>
    <property type="project" value="InterPro"/>
</dbReference>
<evidence type="ECO:0000256" key="1">
    <source>
        <dbReference type="ARBA" id="ARBA00011028"/>
    </source>
</evidence>
<feature type="chain" id="PRO_5039574677" evidence="5">
    <location>
        <begin position="19"/>
        <end position="304"/>
    </location>
</feature>
<organism evidence="6 7">
    <name type="scientific">Streptococcus suis</name>
    <dbReference type="NCBI Taxonomy" id="1307"/>
    <lineage>
        <taxon>Bacteria</taxon>
        <taxon>Bacillati</taxon>
        <taxon>Bacillota</taxon>
        <taxon>Bacilli</taxon>
        <taxon>Lactobacillales</taxon>
        <taxon>Streptococcaceae</taxon>
        <taxon>Streptococcus</taxon>
    </lineage>
</organism>
<evidence type="ECO:0000256" key="5">
    <source>
        <dbReference type="SAM" id="SignalP"/>
    </source>
</evidence>
<sequence>MKKKLFSFLCLALTCLLAACQLQPMPEEKEGLTIVTSFYPIYSMVKSVSGQRNQVRMIGSRSGIHSYEPSAGDVRAIYDADVFIYHSGVLESWAKRLDPNLQGSSVEVLEASTKLELMRVPGLEEVEVAEGQDPASLYDPHTWLDPLLVADEAREIAKLLGEQDPDHAQEYYENAEAFAKEAEQLYQTYKPIFEKVSSKTFVTQHTAFSYLAHRFGLTQLGIAGVSEEEPSPKRLAEIKEFVEDYQVRTIFVEKGVSDKMAQTLAKETGVELKVLDPLEADPENAATYLDNLKVVLDTLAKELK</sequence>
<dbReference type="OrthoDB" id="9810636at2"/>
<protein>
    <submittedName>
        <fullName evidence="6">Adhesion protein</fullName>
    </submittedName>
</protein>
<dbReference type="PANTHER" id="PTHR42953">
    <property type="entry name" value="HIGH-AFFINITY ZINC UPTAKE SYSTEM PROTEIN ZNUA-RELATED"/>
    <property type="match status" value="1"/>
</dbReference>
<keyword evidence="2 4" id="KW-0813">Transport</keyword>
<comment type="similarity">
    <text evidence="1 4">Belongs to the bacterial solute-binding protein 9 family.</text>
</comment>